<dbReference type="InterPro" id="IPR011006">
    <property type="entry name" value="CheY-like_superfamily"/>
</dbReference>
<evidence type="ECO:0000256" key="1">
    <source>
        <dbReference type="ARBA" id="ARBA00023125"/>
    </source>
</evidence>
<keyword evidence="2" id="KW-0597">Phosphoprotein</keyword>
<feature type="domain" description="Response regulatory" evidence="4">
    <location>
        <begin position="8"/>
        <end position="124"/>
    </location>
</feature>
<accession>S9ZNP6</accession>
<protein>
    <recommendedName>
        <fullName evidence="7">Transcriptional regulator</fullName>
    </recommendedName>
</protein>
<feature type="modified residue" description="4-aspartylphosphate" evidence="2">
    <location>
        <position position="59"/>
    </location>
</feature>
<dbReference type="PROSITE" id="PS00622">
    <property type="entry name" value="HTH_LUXR_1"/>
    <property type="match status" value="1"/>
</dbReference>
<dbReference type="PANTHER" id="PTHR43214:SF38">
    <property type="entry name" value="NITRATE_NITRITE RESPONSE REGULATOR PROTEIN NARL"/>
    <property type="match status" value="1"/>
</dbReference>
<comment type="caution">
    <text evidence="5">The sequence shown here is derived from an EMBL/GenBank/DDBJ whole genome shotgun (WGS) entry which is preliminary data.</text>
</comment>
<dbReference type="EMBL" id="ATJV01000061">
    <property type="protein sequence ID" value="EPZ15107.1"/>
    <property type="molecule type" value="Genomic_DNA"/>
</dbReference>
<dbReference type="SUPFAM" id="SSF46894">
    <property type="entry name" value="C-terminal effector domain of the bipartite response regulators"/>
    <property type="match status" value="1"/>
</dbReference>
<dbReference type="SUPFAM" id="SSF52172">
    <property type="entry name" value="CheY-like"/>
    <property type="match status" value="1"/>
</dbReference>
<dbReference type="SMART" id="SM00448">
    <property type="entry name" value="REC"/>
    <property type="match status" value="1"/>
</dbReference>
<dbReference type="GO" id="GO:0003677">
    <property type="term" value="F:DNA binding"/>
    <property type="evidence" value="ECO:0007669"/>
    <property type="project" value="UniProtKB-KW"/>
</dbReference>
<dbReference type="InterPro" id="IPR016032">
    <property type="entry name" value="Sig_transdc_resp-reg_C-effctor"/>
</dbReference>
<dbReference type="PROSITE" id="PS50110">
    <property type="entry name" value="RESPONSE_REGULATORY"/>
    <property type="match status" value="1"/>
</dbReference>
<keyword evidence="1" id="KW-0238">DNA-binding</keyword>
<dbReference type="PANTHER" id="PTHR43214">
    <property type="entry name" value="TWO-COMPONENT RESPONSE REGULATOR"/>
    <property type="match status" value="1"/>
</dbReference>
<evidence type="ECO:0000259" key="4">
    <source>
        <dbReference type="PROSITE" id="PS50110"/>
    </source>
</evidence>
<feature type="domain" description="HTH luxR-type" evidence="3">
    <location>
        <begin position="149"/>
        <end position="214"/>
    </location>
</feature>
<evidence type="ECO:0000313" key="5">
    <source>
        <dbReference type="EMBL" id="EPZ15107.1"/>
    </source>
</evidence>
<dbReference type="PROSITE" id="PS50043">
    <property type="entry name" value="HTH_LUXR_2"/>
    <property type="match status" value="1"/>
</dbReference>
<organism evidence="5 6">
    <name type="scientific">Thauera terpenica 58Eu</name>
    <dbReference type="NCBI Taxonomy" id="1348657"/>
    <lineage>
        <taxon>Bacteria</taxon>
        <taxon>Pseudomonadati</taxon>
        <taxon>Pseudomonadota</taxon>
        <taxon>Betaproteobacteria</taxon>
        <taxon>Rhodocyclales</taxon>
        <taxon>Zoogloeaceae</taxon>
        <taxon>Thauera</taxon>
    </lineage>
</organism>
<dbReference type="InterPro" id="IPR039420">
    <property type="entry name" value="WalR-like"/>
</dbReference>
<dbReference type="CDD" id="cd06170">
    <property type="entry name" value="LuxR_C_like"/>
    <property type="match status" value="1"/>
</dbReference>
<dbReference type="PRINTS" id="PR00038">
    <property type="entry name" value="HTHLUXR"/>
</dbReference>
<evidence type="ECO:0000256" key="2">
    <source>
        <dbReference type="PROSITE-ProRule" id="PRU00169"/>
    </source>
</evidence>
<dbReference type="Gene3D" id="3.40.50.2300">
    <property type="match status" value="1"/>
</dbReference>
<evidence type="ECO:0008006" key="7">
    <source>
        <dbReference type="Google" id="ProtNLM"/>
    </source>
</evidence>
<dbReference type="eggNOG" id="COG2197">
    <property type="taxonomic scope" value="Bacteria"/>
</dbReference>
<dbReference type="OrthoDB" id="9780593at2"/>
<keyword evidence="6" id="KW-1185">Reference proteome</keyword>
<dbReference type="GO" id="GO:0000160">
    <property type="term" value="P:phosphorelay signal transduction system"/>
    <property type="evidence" value="ECO:0007669"/>
    <property type="project" value="InterPro"/>
</dbReference>
<reference evidence="5 6" key="1">
    <citation type="submission" date="2013-06" db="EMBL/GenBank/DDBJ databases">
        <title>Draft genome sequence of Thauera terpenica.</title>
        <authorList>
            <person name="Liu B."/>
            <person name="Frostegard A.H."/>
            <person name="Shapleigh J.P."/>
        </authorList>
    </citation>
    <scope>NUCLEOTIDE SEQUENCE [LARGE SCALE GENOMIC DNA]</scope>
    <source>
        <strain evidence="5 6">58Eu</strain>
    </source>
</reference>
<dbReference type="SMART" id="SM00421">
    <property type="entry name" value="HTH_LUXR"/>
    <property type="match status" value="1"/>
</dbReference>
<dbReference type="AlphaFoldDB" id="S9ZNP6"/>
<evidence type="ECO:0000259" key="3">
    <source>
        <dbReference type="PROSITE" id="PS50043"/>
    </source>
</evidence>
<dbReference type="InterPro" id="IPR001789">
    <property type="entry name" value="Sig_transdc_resp-reg_receiver"/>
</dbReference>
<dbReference type="STRING" id="1348657.M622_16635"/>
<dbReference type="PATRIC" id="fig|1348657.5.peg.2414"/>
<gene>
    <name evidence="5" type="ORF">M622_16635</name>
</gene>
<dbReference type="Proteomes" id="UP000015455">
    <property type="component" value="Unassembled WGS sequence"/>
</dbReference>
<dbReference type="Pfam" id="PF00196">
    <property type="entry name" value="GerE"/>
    <property type="match status" value="1"/>
</dbReference>
<dbReference type="InterPro" id="IPR000792">
    <property type="entry name" value="Tscrpt_reg_LuxR_C"/>
</dbReference>
<dbReference type="NCBIfam" id="NF007935">
    <property type="entry name" value="PRK10651.1"/>
    <property type="match status" value="1"/>
</dbReference>
<sequence length="216" mass="23508">MSETHAESVLIVDDHPLFRKGLAQLLKTVNGFRLVGEAAGGVEGMEMARELQPDLVLLDLNMRDLGGLDVLRQLCSLPCEPRVVMITVSDQGEDVVAALRGGADGYLLKDMEPEEMVAALIKVAAGQVVIPPQLSHLLAAALRDELRPQSYVSAGLTEQEVRILEKISAGLSNKMIGREFGIAEGTVKVHVKHILRKLKLRSRVEAAVWAVEHPRA</sequence>
<dbReference type="Pfam" id="PF00072">
    <property type="entry name" value="Response_reg"/>
    <property type="match status" value="1"/>
</dbReference>
<name>S9ZNP6_9RHOO</name>
<proteinExistence type="predicted"/>
<dbReference type="GO" id="GO:0006355">
    <property type="term" value="P:regulation of DNA-templated transcription"/>
    <property type="evidence" value="ECO:0007669"/>
    <property type="project" value="InterPro"/>
</dbReference>
<evidence type="ECO:0000313" key="6">
    <source>
        <dbReference type="Proteomes" id="UP000015455"/>
    </source>
</evidence>
<dbReference type="RefSeq" id="WP_021249826.1">
    <property type="nucleotide sequence ID" value="NZ_ATJV01000061.1"/>
</dbReference>